<keyword evidence="2" id="KW-1185">Reference proteome</keyword>
<dbReference type="OrthoDB" id="8300214at2759"/>
<evidence type="ECO:0008006" key="3">
    <source>
        <dbReference type="Google" id="ProtNLM"/>
    </source>
</evidence>
<accession>A0A3D8S870</accession>
<evidence type="ECO:0000313" key="2">
    <source>
        <dbReference type="Proteomes" id="UP000256645"/>
    </source>
</evidence>
<proteinExistence type="predicted"/>
<organism evidence="1 2">
    <name type="scientific">Coleophoma cylindrospora</name>
    <dbReference type="NCBI Taxonomy" id="1849047"/>
    <lineage>
        <taxon>Eukaryota</taxon>
        <taxon>Fungi</taxon>
        <taxon>Dikarya</taxon>
        <taxon>Ascomycota</taxon>
        <taxon>Pezizomycotina</taxon>
        <taxon>Leotiomycetes</taxon>
        <taxon>Helotiales</taxon>
        <taxon>Dermateaceae</taxon>
        <taxon>Coleophoma</taxon>
    </lineage>
</organism>
<comment type="caution">
    <text evidence="1">The sequence shown here is derived from an EMBL/GenBank/DDBJ whole genome shotgun (WGS) entry which is preliminary data.</text>
</comment>
<dbReference type="Gene3D" id="3.40.50.150">
    <property type="entry name" value="Vaccinia Virus protein VP39"/>
    <property type="match status" value="1"/>
</dbReference>
<protein>
    <recommendedName>
        <fullName evidence="3">Methyltransferase domain-containing protein</fullName>
    </recommendedName>
</protein>
<dbReference type="Proteomes" id="UP000256645">
    <property type="component" value="Unassembled WGS sequence"/>
</dbReference>
<dbReference type="EMBL" id="PDLM01000003">
    <property type="protein sequence ID" value="RDW82537.1"/>
    <property type="molecule type" value="Genomic_DNA"/>
</dbReference>
<dbReference type="InterPro" id="IPR029063">
    <property type="entry name" value="SAM-dependent_MTases_sf"/>
</dbReference>
<dbReference type="SUPFAM" id="SSF53335">
    <property type="entry name" value="S-adenosyl-L-methionine-dependent methyltransferases"/>
    <property type="match status" value="1"/>
</dbReference>
<name>A0A3D8S870_9HELO</name>
<sequence length="299" mass="32416">MDTAKIASQFLEKRSPAEPEVSSPSLNSQIEHRIALVSGPVWAIQKGKRVLEIGCGQGDCTIVLADAVTGSGEGWVDGVDPGSPDYGAPFTLSQAQSHILSGRYGGNIAFHNLTPEAYLAKYHGPVYDYTVLSHSIWYFENPSVINTVVASLEGKSHTLCIAEWSLRASSKEAEPHVLAALILASVESKRKEASSGNIRTVLSPKGIQSVVERDGKWKLVKEEVRQSTVGLLDAFWEVDYAIKTREKKLGGLRADGVSEKELAALVAMYDSLESAVCLLPEGVKSVRCMDVWVARFEAV</sequence>
<gene>
    <name evidence="1" type="ORF">BP6252_03649</name>
</gene>
<dbReference type="AlphaFoldDB" id="A0A3D8S870"/>
<evidence type="ECO:0000313" key="1">
    <source>
        <dbReference type="EMBL" id="RDW82537.1"/>
    </source>
</evidence>
<reference evidence="1 2" key="1">
    <citation type="journal article" date="2018" name="IMA Fungus">
        <title>IMA Genome-F 9: Draft genome sequence of Annulohypoxylon stygium, Aspergillus mulundensis, Berkeleyomyces basicola (syn. Thielaviopsis basicola), Ceratocystis smalleyi, two Cercospora beticola strains, Coleophoma cylindrospora, Fusarium fracticaudum, Phialophora cf. hyalina, and Morchella septimelata.</title>
        <authorList>
            <person name="Wingfield B.D."/>
            <person name="Bills G.F."/>
            <person name="Dong Y."/>
            <person name="Huang W."/>
            <person name="Nel W.J."/>
            <person name="Swalarsk-Parry B.S."/>
            <person name="Vaghefi N."/>
            <person name="Wilken P.M."/>
            <person name="An Z."/>
            <person name="de Beer Z.W."/>
            <person name="De Vos L."/>
            <person name="Chen L."/>
            <person name="Duong T.A."/>
            <person name="Gao Y."/>
            <person name="Hammerbacher A."/>
            <person name="Kikkert J.R."/>
            <person name="Li Y."/>
            <person name="Li H."/>
            <person name="Li K."/>
            <person name="Li Q."/>
            <person name="Liu X."/>
            <person name="Ma X."/>
            <person name="Naidoo K."/>
            <person name="Pethybridge S.J."/>
            <person name="Sun J."/>
            <person name="Steenkamp E.T."/>
            <person name="van der Nest M.A."/>
            <person name="van Wyk S."/>
            <person name="Wingfield M.J."/>
            <person name="Xiong C."/>
            <person name="Yue Q."/>
            <person name="Zhang X."/>
        </authorList>
    </citation>
    <scope>NUCLEOTIDE SEQUENCE [LARGE SCALE GENOMIC DNA]</scope>
    <source>
        <strain evidence="1 2">BP6252</strain>
    </source>
</reference>
<dbReference type="STRING" id="1849047.A0A3D8S870"/>